<dbReference type="PANTHER" id="PTHR18934">
    <property type="entry name" value="ATP-DEPENDENT RNA HELICASE"/>
    <property type="match status" value="1"/>
</dbReference>
<evidence type="ECO:0000313" key="11">
    <source>
        <dbReference type="Proteomes" id="UP000007796"/>
    </source>
</evidence>
<evidence type="ECO:0000256" key="3">
    <source>
        <dbReference type="ARBA" id="ARBA00022741"/>
    </source>
</evidence>
<name>F0XRV5_GROCL</name>
<dbReference type="FunFam" id="3.40.50.300:FF:000578">
    <property type="entry name" value="probable ATP-dependent RNA helicase DHX35"/>
    <property type="match status" value="1"/>
</dbReference>
<evidence type="ECO:0000313" key="10">
    <source>
        <dbReference type="EMBL" id="EFW99408.1"/>
    </source>
</evidence>
<evidence type="ECO:0000256" key="1">
    <source>
        <dbReference type="ARBA" id="ARBA00008792"/>
    </source>
</evidence>
<evidence type="ECO:0000256" key="6">
    <source>
        <dbReference type="ARBA" id="ARBA00022840"/>
    </source>
</evidence>
<sequence>MSAKKYAFVSMDHADDAETRGEKKSRTQRRTKSHSSLGQSQSHRSRSRSKEREPRKHYSSRARTTRRNERRNDEFDDRWEDEGLISEREDLQHDTDEFPESAPKRLKLSERTLQQSGYGRAESQTGNHGIGEEKGHLEPDLTDHGDLPAIAKEELAAQQDRAEREAFTDRLKARDDDRSKRKSTGMNESASGRQLGEDAKARSEAAPELRQRARQEYLKKRETERLALLRKQVSEETLELRSGAPLSEREKAEFVKNREILRLAEERLRIDDHLDGYKMPEDYITEKGKINKKQKEEALYKRYVDKDEYGQEKFVTEYEEWEREQATKAKAQIQGRERGNENQYDFVLDEAQYIDWSLDSRLPAEGKGLSKEQLFLQAQIDAAEKRQLSMQETRKSLPIFAYRDEFLAAMEEHQILVIVGETGSGKTTQLPQYLHEAGFTKGGMKVGCTQPRRVAAMSVAARVADEMGVKVGREVGYAIRFEDCTSDKTILKYMTDGMLLREFLTEPELSGYSAIM</sequence>
<dbReference type="AlphaFoldDB" id="F0XRV5"/>
<dbReference type="GO" id="GO:0071013">
    <property type="term" value="C:catalytic step 2 spliceosome"/>
    <property type="evidence" value="ECO:0007669"/>
    <property type="project" value="TreeGrafter"/>
</dbReference>
<dbReference type="InterPro" id="IPR014001">
    <property type="entry name" value="Helicase_ATP-bd"/>
</dbReference>
<feature type="compositionally biased region" description="Basic and acidic residues" evidence="8">
    <location>
        <begin position="195"/>
        <end position="211"/>
    </location>
</feature>
<dbReference type="EMBL" id="GL629990">
    <property type="protein sequence ID" value="EFW99408.1"/>
    <property type="molecule type" value="Genomic_DNA"/>
</dbReference>
<keyword evidence="5 10" id="KW-0347">Helicase</keyword>
<dbReference type="GeneID" id="25981357"/>
<feature type="compositionally biased region" description="Basic and acidic residues" evidence="8">
    <location>
        <begin position="12"/>
        <end position="25"/>
    </location>
</feature>
<dbReference type="Proteomes" id="UP000007796">
    <property type="component" value="Unassembled WGS sequence"/>
</dbReference>
<dbReference type="PANTHER" id="PTHR18934:SF83">
    <property type="entry name" value="PRE-MRNA-SPLICING FACTOR ATP-DEPENDENT RNA HELICASE DHX16"/>
    <property type="match status" value="1"/>
</dbReference>
<evidence type="ECO:0000259" key="9">
    <source>
        <dbReference type="PROSITE" id="PS51192"/>
    </source>
</evidence>
<dbReference type="EC" id="3.6.4.13" evidence="2"/>
<feature type="region of interest" description="Disordered" evidence="8">
    <location>
        <begin position="1"/>
        <end position="211"/>
    </location>
</feature>
<dbReference type="SUPFAM" id="SSF52540">
    <property type="entry name" value="P-loop containing nucleoside triphosphate hydrolases"/>
    <property type="match status" value="1"/>
</dbReference>
<dbReference type="HOGENOM" id="CLU_040322_0_0_1"/>
<proteinExistence type="inferred from homology"/>
<keyword evidence="11" id="KW-1185">Reference proteome</keyword>
<keyword evidence="3" id="KW-0547">Nucleotide-binding</keyword>
<dbReference type="OrthoDB" id="10253254at2759"/>
<feature type="compositionally biased region" description="Polar residues" evidence="8">
    <location>
        <begin position="111"/>
        <end position="127"/>
    </location>
</feature>
<protein>
    <recommendedName>
        <fullName evidence="2">RNA helicase</fullName>
        <ecNumber evidence="2">3.6.4.13</ecNumber>
    </recommendedName>
</protein>
<feature type="domain" description="Helicase ATP-binding" evidence="9">
    <location>
        <begin position="407"/>
        <end position="516"/>
    </location>
</feature>
<keyword evidence="6" id="KW-0067">ATP-binding</keyword>
<dbReference type="GO" id="GO:0016787">
    <property type="term" value="F:hydrolase activity"/>
    <property type="evidence" value="ECO:0007669"/>
    <property type="project" value="UniProtKB-KW"/>
</dbReference>
<dbReference type="eggNOG" id="KOG0923">
    <property type="taxonomic scope" value="Eukaryota"/>
</dbReference>
<dbReference type="Gene3D" id="3.40.50.300">
    <property type="entry name" value="P-loop containing nucleotide triphosphate hydrolases"/>
    <property type="match status" value="1"/>
</dbReference>
<feature type="compositionally biased region" description="Basic and acidic residues" evidence="8">
    <location>
        <begin position="130"/>
        <end position="179"/>
    </location>
</feature>
<dbReference type="InterPro" id="IPR027417">
    <property type="entry name" value="P-loop_NTPase"/>
</dbReference>
<reference evidence="10 11" key="1">
    <citation type="journal article" date="2011" name="Proc. Natl. Acad. Sci. U.S.A.">
        <title>Genome and transcriptome analyses of the mountain pine beetle-fungal symbiont Grosmannia clavigera, a lodgepole pine pathogen.</title>
        <authorList>
            <person name="DiGuistini S."/>
            <person name="Wang Y."/>
            <person name="Liao N.Y."/>
            <person name="Taylor G."/>
            <person name="Tanguay P."/>
            <person name="Feau N."/>
            <person name="Henrissat B."/>
            <person name="Chan S.K."/>
            <person name="Hesse-Orce U."/>
            <person name="Alamouti S.M."/>
            <person name="Tsui C.K.M."/>
            <person name="Docking R.T."/>
            <person name="Levasseur A."/>
            <person name="Haridas S."/>
            <person name="Robertson G."/>
            <person name="Birol I."/>
            <person name="Holt R.A."/>
            <person name="Marra M.A."/>
            <person name="Hamelin R.C."/>
            <person name="Hirst M."/>
            <person name="Jones S.J.M."/>
            <person name="Bohlmann J."/>
            <person name="Breuil C."/>
        </authorList>
    </citation>
    <scope>NUCLEOTIDE SEQUENCE [LARGE SCALE GENOMIC DNA]</scope>
    <source>
        <strain evidence="11">kw1407 / UAMH 11150</strain>
    </source>
</reference>
<gene>
    <name evidence="10" type="ORF">CMQ_7776</name>
</gene>
<keyword evidence="4" id="KW-0378">Hydrolase</keyword>
<organism evidence="11">
    <name type="scientific">Grosmannia clavigera (strain kw1407 / UAMH 11150)</name>
    <name type="common">Blue stain fungus</name>
    <name type="synonym">Graphiocladiella clavigera</name>
    <dbReference type="NCBI Taxonomy" id="655863"/>
    <lineage>
        <taxon>Eukaryota</taxon>
        <taxon>Fungi</taxon>
        <taxon>Dikarya</taxon>
        <taxon>Ascomycota</taxon>
        <taxon>Pezizomycotina</taxon>
        <taxon>Sordariomycetes</taxon>
        <taxon>Sordariomycetidae</taxon>
        <taxon>Ophiostomatales</taxon>
        <taxon>Ophiostomataceae</taxon>
        <taxon>Leptographium</taxon>
    </lineage>
</organism>
<accession>F0XRV5</accession>
<evidence type="ECO:0000256" key="5">
    <source>
        <dbReference type="ARBA" id="ARBA00022806"/>
    </source>
</evidence>
<dbReference type="GO" id="GO:0003724">
    <property type="term" value="F:RNA helicase activity"/>
    <property type="evidence" value="ECO:0007669"/>
    <property type="project" value="UniProtKB-EC"/>
</dbReference>
<feature type="compositionally biased region" description="Acidic residues" evidence="8">
    <location>
        <begin position="74"/>
        <end position="84"/>
    </location>
</feature>
<dbReference type="GO" id="GO:0003723">
    <property type="term" value="F:RNA binding"/>
    <property type="evidence" value="ECO:0007669"/>
    <property type="project" value="TreeGrafter"/>
</dbReference>
<evidence type="ECO:0000256" key="7">
    <source>
        <dbReference type="ARBA" id="ARBA00047984"/>
    </source>
</evidence>
<feature type="compositionally biased region" description="Basic and acidic residues" evidence="8">
    <location>
        <begin position="85"/>
        <end position="96"/>
    </location>
</feature>
<evidence type="ECO:0000256" key="4">
    <source>
        <dbReference type="ARBA" id="ARBA00022801"/>
    </source>
</evidence>
<comment type="catalytic activity">
    <reaction evidence="7">
        <text>ATP + H2O = ADP + phosphate + H(+)</text>
        <dbReference type="Rhea" id="RHEA:13065"/>
        <dbReference type="ChEBI" id="CHEBI:15377"/>
        <dbReference type="ChEBI" id="CHEBI:15378"/>
        <dbReference type="ChEBI" id="CHEBI:30616"/>
        <dbReference type="ChEBI" id="CHEBI:43474"/>
        <dbReference type="ChEBI" id="CHEBI:456216"/>
        <dbReference type="EC" id="3.6.4.13"/>
    </reaction>
</comment>
<dbReference type="STRING" id="655863.F0XRV5"/>
<dbReference type="PROSITE" id="PS51192">
    <property type="entry name" value="HELICASE_ATP_BIND_1"/>
    <property type="match status" value="1"/>
</dbReference>
<dbReference type="GO" id="GO:0005524">
    <property type="term" value="F:ATP binding"/>
    <property type="evidence" value="ECO:0007669"/>
    <property type="project" value="UniProtKB-KW"/>
</dbReference>
<comment type="similarity">
    <text evidence="1">Belongs to the DEAD box helicase family. DEAH subfamily.</text>
</comment>
<dbReference type="InParanoid" id="F0XRV5"/>
<dbReference type="RefSeq" id="XP_014168891.1">
    <property type="nucleotide sequence ID" value="XM_014313416.1"/>
</dbReference>
<evidence type="ECO:0000256" key="2">
    <source>
        <dbReference type="ARBA" id="ARBA00012552"/>
    </source>
</evidence>
<evidence type="ECO:0000256" key="8">
    <source>
        <dbReference type="SAM" id="MobiDB-lite"/>
    </source>
</evidence>